<dbReference type="InterPro" id="IPR019554">
    <property type="entry name" value="Soluble_ligand-bd"/>
</dbReference>
<dbReference type="PATRIC" id="fig|765912.4.peg.233"/>
<dbReference type="Pfam" id="PF13375">
    <property type="entry name" value="RnfC_N"/>
    <property type="match status" value="1"/>
</dbReference>
<dbReference type="KEGG" id="tmb:Thimo_0234"/>
<dbReference type="PANTHER" id="PTHR43034">
    <property type="entry name" value="ION-TRANSLOCATING OXIDOREDUCTASE COMPLEX SUBUNIT C"/>
    <property type="match status" value="1"/>
</dbReference>
<dbReference type="GO" id="GO:0046872">
    <property type="term" value="F:metal ion binding"/>
    <property type="evidence" value="ECO:0007669"/>
    <property type="project" value="UniProtKB-KW"/>
</dbReference>
<dbReference type="HAMAP" id="MF_00461">
    <property type="entry name" value="RsxC_RnfC"/>
    <property type="match status" value="1"/>
</dbReference>
<feature type="binding site" evidence="8">
    <location>
        <position position="388"/>
    </location>
    <ligand>
        <name>[4Fe-4S] cluster</name>
        <dbReference type="ChEBI" id="CHEBI:49883"/>
        <label>1</label>
    </ligand>
</feature>
<dbReference type="eggNOG" id="COG4656">
    <property type="taxonomic scope" value="Bacteria"/>
</dbReference>
<dbReference type="GO" id="GO:0009055">
    <property type="term" value="F:electron transfer activity"/>
    <property type="evidence" value="ECO:0007669"/>
    <property type="project" value="InterPro"/>
</dbReference>
<keyword evidence="5 8" id="KW-0249">Electron transport</keyword>
<dbReference type="Pfam" id="PF12838">
    <property type="entry name" value="Fer4_7"/>
    <property type="match status" value="1"/>
</dbReference>
<keyword evidence="8" id="KW-0997">Cell inner membrane</keyword>
<dbReference type="SUPFAM" id="SSF142019">
    <property type="entry name" value="Nqo1 FMN-binding domain-like"/>
    <property type="match status" value="1"/>
</dbReference>
<dbReference type="GO" id="GO:0051539">
    <property type="term" value="F:4 iron, 4 sulfur cluster binding"/>
    <property type="evidence" value="ECO:0007669"/>
    <property type="project" value="UniProtKB-KW"/>
</dbReference>
<keyword evidence="3 8" id="KW-0479">Metal-binding</keyword>
<evidence type="ECO:0000256" key="5">
    <source>
        <dbReference type="ARBA" id="ARBA00022982"/>
    </source>
</evidence>
<dbReference type="NCBIfam" id="TIGR01945">
    <property type="entry name" value="rnfC"/>
    <property type="match status" value="1"/>
</dbReference>
<comment type="function">
    <text evidence="8">Part of a membrane-bound complex that couples electron transfer with translocation of ions across the membrane.</text>
</comment>
<feature type="binding site" evidence="8">
    <location>
        <position position="392"/>
    </location>
    <ligand>
        <name>[4Fe-4S] cluster</name>
        <dbReference type="ChEBI" id="CHEBI:49883"/>
        <label>2</label>
    </ligand>
</feature>
<keyword evidence="6 8" id="KW-0408">Iron</keyword>
<dbReference type="InterPro" id="IPR026902">
    <property type="entry name" value="RnfC_N"/>
</dbReference>
<dbReference type="Pfam" id="PF01512">
    <property type="entry name" value="Complex1_51K"/>
    <property type="match status" value="1"/>
</dbReference>
<evidence type="ECO:0000256" key="4">
    <source>
        <dbReference type="ARBA" id="ARBA00022737"/>
    </source>
</evidence>
<comment type="subcellular location">
    <subcellularLocation>
        <location evidence="8">Cell inner membrane</location>
        <topology evidence="8">Peripheral membrane protein</topology>
    </subcellularLocation>
</comment>
<evidence type="ECO:0000313" key="11">
    <source>
        <dbReference type="Proteomes" id="UP000010816"/>
    </source>
</evidence>
<dbReference type="PROSITE" id="PS51379">
    <property type="entry name" value="4FE4S_FER_2"/>
    <property type="match status" value="1"/>
</dbReference>
<gene>
    <name evidence="8" type="primary">rnfC</name>
    <name evidence="10" type="ORF">Thimo_0234</name>
</gene>
<keyword evidence="1 8" id="KW-0813">Transport</keyword>
<keyword evidence="4 8" id="KW-0677">Repeat</keyword>
<dbReference type="InterPro" id="IPR037225">
    <property type="entry name" value="Nuo51_FMN-bd_sf"/>
</dbReference>
<name>L0GSY5_9GAMM</name>
<comment type="similarity">
    <text evidence="8">Belongs to the 4Fe4S bacterial-type ferredoxin family. RnfC subfamily.</text>
</comment>
<proteinExistence type="inferred from homology"/>
<feature type="binding site" evidence="8">
    <location>
        <position position="421"/>
    </location>
    <ligand>
        <name>[4Fe-4S] cluster</name>
        <dbReference type="ChEBI" id="CHEBI:49883"/>
        <label>2</label>
    </ligand>
</feature>
<dbReference type="Gene3D" id="3.40.50.11540">
    <property type="entry name" value="NADH-ubiquinone oxidoreductase 51kDa subunit"/>
    <property type="match status" value="1"/>
</dbReference>
<dbReference type="EMBL" id="CP003051">
    <property type="protein sequence ID" value="AGA89106.1"/>
    <property type="molecule type" value="Genomic_DNA"/>
</dbReference>
<feature type="domain" description="4Fe-4S ferredoxin-type" evidence="9">
    <location>
        <begin position="372"/>
        <end position="401"/>
    </location>
</feature>
<evidence type="ECO:0000256" key="1">
    <source>
        <dbReference type="ARBA" id="ARBA00022448"/>
    </source>
</evidence>
<evidence type="ECO:0000256" key="2">
    <source>
        <dbReference type="ARBA" id="ARBA00022485"/>
    </source>
</evidence>
<dbReference type="STRING" id="765912.Thimo_0234"/>
<dbReference type="PROSITE" id="PS00198">
    <property type="entry name" value="4FE4S_FER_1"/>
    <property type="match status" value="2"/>
</dbReference>
<keyword evidence="7 8" id="KW-0411">Iron-sulfur</keyword>
<feature type="binding site" evidence="8">
    <location>
        <position position="385"/>
    </location>
    <ligand>
        <name>[4Fe-4S] cluster</name>
        <dbReference type="ChEBI" id="CHEBI:49883"/>
        <label>1</label>
    </ligand>
</feature>
<feature type="binding site" evidence="8">
    <location>
        <position position="431"/>
    </location>
    <ligand>
        <name>[4Fe-4S] cluster</name>
        <dbReference type="ChEBI" id="CHEBI:49883"/>
        <label>1</label>
    </ligand>
</feature>
<accession>L0GSY5</accession>
<feature type="binding site" evidence="8">
    <location>
        <position position="382"/>
    </location>
    <ligand>
        <name>[4Fe-4S] cluster</name>
        <dbReference type="ChEBI" id="CHEBI:49883"/>
        <label>1</label>
    </ligand>
</feature>
<dbReference type="GO" id="GO:0022900">
    <property type="term" value="P:electron transport chain"/>
    <property type="evidence" value="ECO:0007669"/>
    <property type="project" value="UniProtKB-UniRule"/>
</dbReference>
<reference evidence="10 11" key="1">
    <citation type="submission" date="2011-09" db="EMBL/GenBank/DDBJ databases">
        <title>Complete sequence of chromosome of Thioflavicoccus mobilis 8321.</title>
        <authorList>
            <consortium name="US DOE Joint Genome Institute"/>
            <person name="Lucas S."/>
            <person name="Han J."/>
            <person name="Lapidus A."/>
            <person name="Cheng J.-F."/>
            <person name="Goodwin L."/>
            <person name="Pitluck S."/>
            <person name="Peters L."/>
            <person name="Ovchinnikova G."/>
            <person name="Lu M."/>
            <person name="Detter J.C."/>
            <person name="Han C."/>
            <person name="Tapia R."/>
            <person name="Land M."/>
            <person name="Hauser L."/>
            <person name="Kyrpides N."/>
            <person name="Ivanova N."/>
            <person name="Pagani I."/>
            <person name="Vogl K."/>
            <person name="Liu Z."/>
            <person name="Imhoff J."/>
            <person name="Thiel V."/>
            <person name="Frigaard N.-U."/>
            <person name="Bryant D."/>
            <person name="Woyke T."/>
        </authorList>
    </citation>
    <scope>NUCLEOTIDE SEQUENCE [LARGE SCALE GENOMIC DNA]</scope>
    <source>
        <strain evidence="10 11">8321</strain>
    </source>
</reference>
<dbReference type="GO" id="GO:0005886">
    <property type="term" value="C:plasma membrane"/>
    <property type="evidence" value="ECO:0007669"/>
    <property type="project" value="UniProtKB-SubCell"/>
</dbReference>
<feature type="binding site" evidence="8">
    <location>
        <position position="427"/>
    </location>
    <ligand>
        <name>[4Fe-4S] cluster</name>
        <dbReference type="ChEBI" id="CHEBI:49883"/>
        <label>2</label>
    </ligand>
</feature>
<dbReference type="InterPro" id="IPR017896">
    <property type="entry name" value="4Fe4S_Fe-S-bd"/>
</dbReference>
<dbReference type="InterPro" id="IPR017900">
    <property type="entry name" value="4Fe4S_Fe_S_CS"/>
</dbReference>
<dbReference type="PANTHER" id="PTHR43034:SF2">
    <property type="entry name" value="ION-TRANSLOCATING OXIDOREDUCTASE COMPLEX SUBUNIT C"/>
    <property type="match status" value="1"/>
</dbReference>
<sequence length="457" mass="49140">MGMWAWLRPAERTFSRGGIHPLEFKDLSANCPIEAFVPNSVTIPVSQALGRPAEPTVEKKAKVRKGDVIARIPEDGLCIHATVSGIVKSVQRAPHPVLVTDTAITILAKPEEGPDPEFPANEHWHQLDRGQMLEKLKQGGVVGLGGAAFPTYRKLTLPPDVSVDTLLINGSECEPYLTCDYRLMLEEAEKVVLGAWAIAKIIGVGRCVIGVEDNKPEAAQALSEAIASSALRELQPAVDMEVVMTETKYPQGAERQLIEALTGRVVPRRGLPMHVGIVVQNVATAYACLEAIRHDKPVVDRVVTVSGLGVKQPKNLRVPIGTSVADLFAHCGGMQGEVIKVLSGGPMMGRTLGDLLVPVVKGTSGLLFLTAAETDLDRYQPCVSCGECLNVCPLGLEPNRVSQYVENGRPLETEPFGSLDCFECGCCAYVCPSNRPLVQFMRVAKSAVSSRAARLGK</sequence>
<keyword evidence="11" id="KW-1185">Reference proteome</keyword>
<dbReference type="Pfam" id="PF10531">
    <property type="entry name" value="SLBB"/>
    <property type="match status" value="1"/>
</dbReference>
<keyword evidence="2 8" id="KW-0004">4Fe-4S</keyword>
<keyword evidence="8" id="KW-1003">Cell membrane</keyword>
<dbReference type="Gene3D" id="3.10.20.600">
    <property type="match status" value="1"/>
</dbReference>
<evidence type="ECO:0000313" key="10">
    <source>
        <dbReference type="EMBL" id="AGA89106.1"/>
    </source>
</evidence>
<dbReference type="AlphaFoldDB" id="L0GSY5"/>
<evidence type="ECO:0000256" key="8">
    <source>
        <dbReference type="HAMAP-Rule" id="MF_00461"/>
    </source>
</evidence>
<dbReference type="NCBIfam" id="NF003454">
    <property type="entry name" value="PRK05035.1"/>
    <property type="match status" value="1"/>
</dbReference>
<comment type="cofactor">
    <cofactor evidence="8">
        <name>[4Fe-4S] cluster</name>
        <dbReference type="ChEBI" id="CHEBI:49883"/>
    </cofactor>
    <text evidence="8">Binds 2 [4Fe-4S] clusters per subunit.</text>
</comment>
<evidence type="ECO:0000256" key="3">
    <source>
        <dbReference type="ARBA" id="ARBA00022723"/>
    </source>
</evidence>
<dbReference type="EC" id="7.-.-.-" evidence="8"/>
<dbReference type="InterPro" id="IPR010208">
    <property type="entry name" value="Ion_transpt_RnfC/RsxC"/>
</dbReference>
<dbReference type="Gene3D" id="3.30.70.20">
    <property type="match status" value="1"/>
</dbReference>
<dbReference type="InterPro" id="IPR011538">
    <property type="entry name" value="Nuo51_FMN-bd"/>
</dbReference>
<organism evidence="10 11">
    <name type="scientific">Thioflavicoccus mobilis 8321</name>
    <dbReference type="NCBI Taxonomy" id="765912"/>
    <lineage>
        <taxon>Bacteria</taxon>
        <taxon>Pseudomonadati</taxon>
        <taxon>Pseudomonadota</taxon>
        <taxon>Gammaproteobacteria</taxon>
        <taxon>Chromatiales</taxon>
        <taxon>Chromatiaceae</taxon>
        <taxon>Thioflavicoccus</taxon>
    </lineage>
</organism>
<evidence type="ECO:0000256" key="6">
    <source>
        <dbReference type="ARBA" id="ARBA00023004"/>
    </source>
</evidence>
<evidence type="ECO:0000256" key="7">
    <source>
        <dbReference type="ARBA" id="ARBA00023014"/>
    </source>
</evidence>
<dbReference type="HOGENOM" id="CLU_010808_6_0_6"/>
<evidence type="ECO:0000259" key="9">
    <source>
        <dbReference type="PROSITE" id="PS51379"/>
    </source>
</evidence>
<dbReference type="SUPFAM" id="SSF46548">
    <property type="entry name" value="alpha-helical ferredoxin"/>
    <property type="match status" value="1"/>
</dbReference>
<dbReference type="Proteomes" id="UP000010816">
    <property type="component" value="Chromosome"/>
</dbReference>
<keyword evidence="8" id="KW-1278">Translocase</keyword>
<keyword evidence="8" id="KW-0472">Membrane</keyword>
<protein>
    <recommendedName>
        <fullName evidence="8">Ion-translocating oxidoreductase complex subunit C</fullName>
        <ecNumber evidence="8">7.-.-.-</ecNumber>
    </recommendedName>
    <alternativeName>
        <fullName evidence="8">Rnf electron transport complex subunit C</fullName>
    </alternativeName>
</protein>
<comment type="subunit">
    <text evidence="8">The complex is composed of six subunits: RnfA, RnfB, RnfC, RnfD, RnfE and RnfG.</text>
</comment>
<feature type="binding site" evidence="8">
    <location>
        <position position="424"/>
    </location>
    <ligand>
        <name>[4Fe-4S] cluster</name>
        <dbReference type="ChEBI" id="CHEBI:49883"/>
        <label>2</label>
    </ligand>
</feature>